<dbReference type="InterPro" id="IPR013342">
    <property type="entry name" value="Mandelate_racemase_C"/>
</dbReference>
<dbReference type="Pfam" id="PF02746">
    <property type="entry name" value="MR_MLE_N"/>
    <property type="match status" value="1"/>
</dbReference>
<name>A0ABV8JBR0_9BACL</name>
<protein>
    <recommendedName>
        <fullName evidence="6 7">o-succinylbenzoate synthase</fullName>
        <shortName evidence="7">OSB synthase</shortName>
        <shortName evidence="7">OSBS</shortName>
        <ecNumber evidence="6 7">4.2.1.113</ecNumber>
    </recommendedName>
    <alternativeName>
        <fullName evidence="7">4-(2'-carboxyphenyl)-4-oxybutyric acid synthase</fullName>
    </alternativeName>
    <alternativeName>
        <fullName evidence="7">o-succinylbenzoic acid synthase</fullName>
    </alternativeName>
</protein>
<dbReference type="InterPro" id="IPR010197">
    <property type="entry name" value="OSBS/NAAAR"/>
</dbReference>
<dbReference type="InterPro" id="IPR029017">
    <property type="entry name" value="Enolase-like_N"/>
</dbReference>
<dbReference type="Proteomes" id="UP001595843">
    <property type="component" value="Unassembled WGS sequence"/>
</dbReference>
<keyword evidence="5 7" id="KW-0456">Lyase</keyword>
<reference evidence="10" key="1">
    <citation type="journal article" date="2019" name="Int. J. Syst. Evol. Microbiol.">
        <title>The Global Catalogue of Microorganisms (GCM) 10K type strain sequencing project: providing services to taxonomists for standard genome sequencing and annotation.</title>
        <authorList>
            <consortium name="The Broad Institute Genomics Platform"/>
            <consortium name="The Broad Institute Genome Sequencing Center for Infectious Disease"/>
            <person name="Wu L."/>
            <person name="Ma J."/>
        </authorList>
    </citation>
    <scope>NUCLEOTIDE SEQUENCE [LARGE SCALE GENOMIC DNA]</scope>
    <source>
        <strain evidence="10">IBRC-M 10813</strain>
    </source>
</reference>
<evidence type="ECO:0000256" key="6">
    <source>
        <dbReference type="ARBA" id="ARBA00029491"/>
    </source>
</evidence>
<dbReference type="InterPro" id="IPR036849">
    <property type="entry name" value="Enolase-like_C_sf"/>
</dbReference>
<accession>A0ABV8JBR0</accession>
<feature type="active site" description="Proton acceptor" evidence="7">
    <location>
        <position position="251"/>
    </location>
</feature>
<dbReference type="HAMAP" id="MF_01933">
    <property type="entry name" value="MenC_2"/>
    <property type="match status" value="1"/>
</dbReference>
<evidence type="ECO:0000256" key="7">
    <source>
        <dbReference type="HAMAP-Rule" id="MF_01933"/>
    </source>
</evidence>
<dbReference type="PANTHER" id="PTHR48073">
    <property type="entry name" value="O-SUCCINYLBENZOATE SYNTHASE-RELATED"/>
    <property type="match status" value="1"/>
</dbReference>
<dbReference type="PANTHER" id="PTHR48073:SF5">
    <property type="entry name" value="O-SUCCINYLBENZOATE SYNTHASE"/>
    <property type="match status" value="1"/>
</dbReference>
<dbReference type="InterPro" id="IPR047585">
    <property type="entry name" value="MenC"/>
</dbReference>
<keyword evidence="10" id="KW-1185">Reference proteome</keyword>
<dbReference type="SMART" id="SM00922">
    <property type="entry name" value="MR_MLE"/>
    <property type="match status" value="1"/>
</dbReference>
<comment type="cofactor">
    <cofactor evidence="1 7">
        <name>a divalent metal cation</name>
        <dbReference type="ChEBI" id="CHEBI:60240"/>
    </cofactor>
</comment>
<feature type="domain" description="Mandelate racemase/muconate lactonizing enzyme C-terminal" evidence="8">
    <location>
        <begin position="131"/>
        <end position="223"/>
    </location>
</feature>
<evidence type="ECO:0000256" key="4">
    <source>
        <dbReference type="ARBA" id="ARBA00022842"/>
    </source>
</evidence>
<dbReference type="EC" id="4.2.1.113" evidence="6 7"/>
<keyword evidence="2 7" id="KW-0474">Menaquinone biosynthesis</keyword>
<comment type="caution">
    <text evidence="9">The sequence shown here is derived from an EMBL/GenBank/DDBJ whole genome shotgun (WGS) entry which is preliminary data.</text>
</comment>
<keyword evidence="4 7" id="KW-0460">Magnesium</keyword>
<dbReference type="RefSeq" id="WP_380703243.1">
    <property type="nucleotide sequence ID" value="NZ_JBHSAP010000007.1"/>
</dbReference>
<keyword evidence="3 7" id="KW-0479">Metal-binding</keyword>
<dbReference type="Pfam" id="PF13378">
    <property type="entry name" value="MR_MLE_C"/>
    <property type="match status" value="1"/>
</dbReference>
<dbReference type="NCBIfam" id="TIGR01928">
    <property type="entry name" value="menC_lowGC_arch"/>
    <property type="match status" value="1"/>
</dbReference>
<evidence type="ECO:0000256" key="2">
    <source>
        <dbReference type="ARBA" id="ARBA00022428"/>
    </source>
</evidence>
<feature type="active site" description="Proton donor" evidence="7">
    <location>
        <position position="152"/>
    </location>
</feature>
<feature type="binding site" evidence="7">
    <location>
        <position position="227"/>
    </location>
    <ligand>
        <name>Mg(2+)</name>
        <dbReference type="ChEBI" id="CHEBI:18420"/>
    </ligand>
</feature>
<comment type="pathway">
    <text evidence="7">Quinol/quinone metabolism; menaquinone biosynthesis.</text>
</comment>
<dbReference type="EMBL" id="JBHSAP010000007">
    <property type="protein sequence ID" value="MFC4075920.1"/>
    <property type="molecule type" value="Genomic_DNA"/>
</dbReference>
<evidence type="ECO:0000313" key="10">
    <source>
        <dbReference type="Proteomes" id="UP001595843"/>
    </source>
</evidence>
<dbReference type="InterPro" id="IPR013341">
    <property type="entry name" value="Mandelate_racemase_N_dom"/>
</dbReference>
<comment type="pathway">
    <text evidence="7">Quinol/quinone metabolism; 1,4-dihydroxy-2-naphthoate biosynthesis; 1,4-dihydroxy-2-naphthoate from chorismate: step 4/7.</text>
</comment>
<dbReference type="Gene3D" id="3.20.20.120">
    <property type="entry name" value="Enolase-like C-terminal domain"/>
    <property type="match status" value="1"/>
</dbReference>
<dbReference type="Gene3D" id="3.30.390.10">
    <property type="entry name" value="Enolase-like, N-terminal domain"/>
    <property type="match status" value="1"/>
</dbReference>
<evidence type="ECO:0000256" key="3">
    <source>
        <dbReference type="ARBA" id="ARBA00022723"/>
    </source>
</evidence>
<comment type="catalytic activity">
    <reaction evidence="7">
        <text>(1R,6R)-6-hydroxy-2-succinyl-cyclohexa-2,4-diene-1-carboxylate = 2-succinylbenzoate + H2O</text>
        <dbReference type="Rhea" id="RHEA:10196"/>
        <dbReference type="ChEBI" id="CHEBI:15377"/>
        <dbReference type="ChEBI" id="CHEBI:18325"/>
        <dbReference type="ChEBI" id="CHEBI:58689"/>
        <dbReference type="EC" id="4.2.1.113"/>
    </reaction>
</comment>
<feature type="binding site" evidence="7">
    <location>
        <position position="177"/>
    </location>
    <ligand>
        <name>Mg(2+)</name>
        <dbReference type="ChEBI" id="CHEBI:18420"/>
    </ligand>
</feature>
<proteinExistence type="inferred from homology"/>
<evidence type="ECO:0000256" key="1">
    <source>
        <dbReference type="ARBA" id="ARBA00001968"/>
    </source>
</evidence>
<dbReference type="SFLD" id="SFLDF00009">
    <property type="entry name" value="o-succinylbenzoate_synthase"/>
    <property type="match status" value="1"/>
</dbReference>
<dbReference type="SFLD" id="SFLDG00180">
    <property type="entry name" value="muconate_cycloisomerase"/>
    <property type="match status" value="1"/>
</dbReference>
<sequence>MGLKTPFSNSLTTLRSRDLILVEVWDQDGRTGWGECVAFSSPWYTEETVGTAWHVMESFLVPRLLGETIDHPEEIRERFAAIRRNPMAKAALEGAVWDLWCKESDRSLSQSLGGTRERVEAGVAVGVQGSPAEMIDQVRRRVEEGYRRIKVKIRPGADIEVIAPIREAFPDLPLMADANSAYTLEDLDYLRRLDEFRLLMVEQPLDADDLVDHARLQERMETAICLDESITSFDDARRAADLGSCQVINVKPGRVGGLAEAKRIHDLCVERGIRLWCGGMLESGISRAHNLALASLPGFTLPGDLSASSRHWDRDVIIPEATVDQGWIHVPRDPGIGVKVDRERIAEVRVQSRRFPG</sequence>
<gene>
    <name evidence="7 9" type="primary">menC</name>
    <name evidence="9" type="ORF">ACFOUO_03770</name>
</gene>
<dbReference type="SUPFAM" id="SSF54826">
    <property type="entry name" value="Enolase N-terminal domain-like"/>
    <property type="match status" value="1"/>
</dbReference>
<comment type="similarity">
    <text evidence="7">Belongs to the mandelate racemase/muconate lactonizing enzyme family. MenC type 2 subfamily.</text>
</comment>
<evidence type="ECO:0000313" key="9">
    <source>
        <dbReference type="EMBL" id="MFC4075920.1"/>
    </source>
</evidence>
<feature type="binding site" evidence="7">
    <location>
        <position position="202"/>
    </location>
    <ligand>
        <name>Mg(2+)</name>
        <dbReference type="ChEBI" id="CHEBI:18420"/>
    </ligand>
</feature>
<evidence type="ECO:0000256" key="5">
    <source>
        <dbReference type="ARBA" id="ARBA00023239"/>
    </source>
</evidence>
<dbReference type="InterPro" id="IPR029065">
    <property type="entry name" value="Enolase_C-like"/>
</dbReference>
<evidence type="ECO:0000259" key="8">
    <source>
        <dbReference type="SMART" id="SM00922"/>
    </source>
</evidence>
<dbReference type="SUPFAM" id="SSF51604">
    <property type="entry name" value="Enolase C-terminal domain-like"/>
    <property type="match status" value="1"/>
</dbReference>
<dbReference type="SFLD" id="SFLDS00001">
    <property type="entry name" value="Enolase"/>
    <property type="match status" value="1"/>
</dbReference>
<dbReference type="CDD" id="cd03317">
    <property type="entry name" value="NAAAR"/>
    <property type="match status" value="1"/>
</dbReference>
<organism evidence="9 10">
    <name type="scientific">Salinithrix halophila</name>
    <dbReference type="NCBI Taxonomy" id="1485204"/>
    <lineage>
        <taxon>Bacteria</taxon>
        <taxon>Bacillati</taxon>
        <taxon>Bacillota</taxon>
        <taxon>Bacilli</taxon>
        <taxon>Bacillales</taxon>
        <taxon>Thermoactinomycetaceae</taxon>
        <taxon>Salinithrix</taxon>
    </lineage>
</organism>
<comment type="function">
    <text evidence="7">Converts 2-succinyl-6-hydroxy-2,4-cyclohexadiene-1-carboxylate (SHCHC) to 2-succinylbenzoate (OSB).</text>
</comment>
<dbReference type="GO" id="GO:0043748">
    <property type="term" value="F:O-succinylbenzoate synthase activity"/>
    <property type="evidence" value="ECO:0007669"/>
    <property type="project" value="UniProtKB-EC"/>
</dbReference>